<organism evidence="1 2">
    <name type="scientific">Solibaculum mannosilyticum</name>
    <dbReference type="NCBI Taxonomy" id="2780922"/>
    <lineage>
        <taxon>Bacteria</taxon>
        <taxon>Bacillati</taxon>
        <taxon>Bacillota</taxon>
        <taxon>Clostridia</taxon>
        <taxon>Eubacteriales</taxon>
        <taxon>Oscillospiraceae</taxon>
        <taxon>Solibaculum</taxon>
    </lineage>
</organism>
<sequence length="314" mass="33896">MAITLDEVRMNTGDKLTASVIDEFRRQNFILNNILFDDTVLPASNGAALSYSYFRIVSRPTAAFRAIGSEYTPSNATKKKVTVDLKAFGGAFEIDRMLASAGGFVNEVDVQAHQMISAAQTLFNNALINGDTSEDSKAFDGLDKALTGSSTEYNKSGTAVDLTDSGIDTNYKKFLDMLDEFILSLDGRPSAILGNTRLIARLRACARRAGSFNQTVDDFGRQAIAYDGIPLVDMGDASEDTPIIETSSNITSLYAVRLGLDGLHAVSMNGQSPIRVWMPNFETAGAVKRGEVEMTAAIALKSTRSAGVFRNIKV</sequence>
<dbReference type="Proteomes" id="UP000593890">
    <property type="component" value="Chromosome"/>
</dbReference>
<dbReference type="KEGG" id="sman:C12CBH8_05280"/>
<dbReference type="NCBIfam" id="NF045672">
    <property type="entry name" value="MCP_gp7_epsi_15"/>
    <property type="match status" value="1"/>
</dbReference>
<accession>A0A7I8D325</accession>
<reference evidence="2" key="1">
    <citation type="submission" date="2020-07" db="EMBL/GenBank/DDBJ databases">
        <title>Complete genome sequencing of Clostridia bacterium strain 12CBH8.</title>
        <authorList>
            <person name="Sakamoto M."/>
            <person name="Murakami T."/>
            <person name="Mori H."/>
        </authorList>
    </citation>
    <scope>NUCLEOTIDE SEQUENCE [LARGE SCALE GENOMIC DNA]</scope>
    <source>
        <strain evidence="2">12CBH8</strain>
    </source>
</reference>
<proteinExistence type="predicted"/>
<protein>
    <recommendedName>
        <fullName evidence="3">Phage capsid protein</fullName>
    </recommendedName>
</protein>
<keyword evidence="2" id="KW-1185">Reference proteome</keyword>
<name>A0A7I8D325_9FIRM</name>
<evidence type="ECO:0000313" key="1">
    <source>
        <dbReference type="EMBL" id="BCI59889.1"/>
    </source>
</evidence>
<dbReference type="AlphaFoldDB" id="A0A7I8D325"/>
<gene>
    <name evidence="1" type="ORF">C12CBH8_05280</name>
</gene>
<dbReference type="RefSeq" id="WP_099323252.1">
    <property type="nucleotide sequence ID" value="NZ_AP023321.1"/>
</dbReference>
<dbReference type="SUPFAM" id="SSF56563">
    <property type="entry name" value="Major capsid protein gp5"/>
    <property type="match status" value="1"/>
</dbReference>
<evidence type="ECO:0000313" key="2">
    <source>
        <dbReference type="Proteomes" id="UP000593890"/>
    </source>
</evidence>
<evidence type="ECO:0008006" key="3">
    <source>
        <dbReference type="Google" id="ProtNLM"/>
    </source>
</evidence>
<dbReference type="InterPro" id="IPR048813">
    <property type="entry name" value="GP7-like"/>
</dbReference>
<dbReference type="EMBL" id="AP023321">
    <property type="protein sequence ID" value="BCI59889.1"/>
    <property type="molecule type" value="Genomic_DNA"/>
</dbReference>